<protein>
    <recommendedName>
        <fullName evidence="2">chitinase</fullName>
        <ecNumber evidence="2">3.2.1.14</ecNumber>
    </recommendedName>
</protein>
<dbReference type="SUPFAM" id="SSF51445">
    <property type="entry name" value="(Trans)glycosidases"/>
    <property type="match status" value="1"/>
</dbReference>
<dbReference type="InterPro" id="IPR011583">
    <property type="entry name" value="Chitinase_II/V-like_cat"/>
</dbReference>
<keyword evidence="4" id="KW-0472">Membrane</keyword>
<dbReference type="EC" id="3.2.1.14" evidence="2"/>
<keyword evidence="4" id="KW-1133">Transmembrane helix</keyword>
<evidence type="ECO:0000256" key="3">
    <source>
        <dbReference type="ARBA" id="ARBA00023024"/>
    </source>
</evidence>
<dbReference type="InterPro" id="IPR001223">
    <property type="entry name" value="Glyco_hydro18_cat"/>
</dbReference>
<evidence type="ECO:0000259" key="6">
    <source>
        <dbReference type="PROSITE" id="PS51910"/>
    </source>
</evidence>
<dbReference type="InterPro" id="IPR050314">
    <property type="entry name" value="Glycosyl_Hydrlase_18"/>
</dbReference>
<evidence type="ECO:0000313" key="7">
    <source>
        <dbReference type="EMBL" id="QZA78525.1"/>
    </source>
</evidence>
<sequence length="738" mass="82208">MLKPSLSTLIGFMLVLLSSWASANPRIIAYYPFWVNPPLMSLPVERATQITYAFANLTADAQITPAEPAFDLNKATLLTDGSRVQGHYAVLRALKRAHPDLKTVISIGGWHYSTHFSDVTASPQLRRVMAQSVLDFTEKYGFDGVELAWHFPGSGGKIGNSQRAEDGENLVLLLQEIRALSQHRPLIVGLSLGPLNTQIAALPVAQLMPLIDYGVLQVGDYTGAWSPRTGHKSPLYSAKWQVGIDLAVNTLLNQGAVADKLVLVIPTQGMSFVGVPPAEQGLNQSHQGPSFGSWDDPKTGATGMIGQDEAAAIIANGQLTAHWDATAKAMSYYSPALQQFISIESPQAVAAKLQYAQEKNLGGFALWDLSSDSSTQSLLSQIEHSYYPWRSFEHDVQQWWKNHPAWIDTAFGVILASLIFIALGFWLRRYRERQLLEIEIAQLRHVKDVMHTLPHALLSLRQASLAILNQSQLAPLHARTQPLLAYSDRLAWQLEPLLITEAAASAPPTEISLSAQRLQTLTEFSQQLSEQRSLEKMLEVTMAFLAEESQVQGVALYQDGDLLAQQGQAVGLNSSTAIQSVWAGETWDDYTLAIEFGQTLSSDDAAFYRSLSQQFATVRAQLYELGRQPQLLSELYEIASRRAKILYIRADKGYSGIYASDLRAPHYITLRLRAIRMYFDEKLLLQVHRSYLINPKKVTSASKRGRDVWVLNVANEEIPIARQYLSRLRLDFPHWFTE</sequence>
<dbReference type="InterPro" id="IPR029070">
    <property type="entry name" value="Chitinase_insertion_sf"/>
</dbReference>
<feature type="transmembrane region" description="Helical" evidence="4">
    <location>
        <begin position="405"/>
        <end position="427"/>
    </location>
</feature>
<keyword evidence="3" id="KW-0146">Chitin degradation</keyword>
<dbReference type="EMBL" id="CP081150">
    <property type="protein sequence ID" value="QZA78525.1"/>
    <property type="molecule type" value="Genomic_DNA"/>
</dbReference>
<name>A0ABX8ZBI8_9NEIS</name>
<proteinExistence type="predicted"/>
<dbReference type="Proteomes" id="UP000825679">
    <property type="component" value="Chromosome"/>
</dbReference>
<keyword evidence="3" id="KW-0624">Polysaccharide degradation</keyword>
<keyword evidence="4" id="KW-0812">Transmembrane</keyword>
<evidence type="ECO:0000256" key="4">
    <source>
        <dbReference type="SAM" id="Phobius"/>
    </source>
</evidence>
<reference evidence="7 8" key="1">
    <citation type="submission" date="2021-08" db="EMBL/GenBank/DDBJ databases">
        <title>complete genome sequencing of Deefgea sp. D25.</title>
        <authorList>
            <person name="Bae J.-W."/>
            <person name="Gim D.-H."/>
        </authorList>
    </citation>
    <scope>NUCLEOTIDE SEQUENCE [LARGE SCALE GENOMIC DNA]</scope>
    <source>
        <strain evidence="7 8">D25</strain>
    </source>
</reference>
<organism evidence="7 8">
    <name type="scientific">Deefgea tanakiae</name>
    <dbReference type="NCBI Taxonomy" id="2865840"/>
    <lineage>
        <taxon>Bacteria</taxon>
        <taxon>Pseudomonadati</taxon>
        <taxon>Pseudomonadota</taxon>
        <taxon>Betaproteobacteria</taxon>
        <taxon>Neisseriales</taxon>
        <taxon>Chitinibacteraceae</taxon>
        <taxon>Deefgea</taxon>
    </lineage>
</organism>
<feature type="signal peptide" evidence="5">
    <location>
        <begin position="1"/>
        <end position="23"/>
    </location>
</feature>
<dbReference type="Pfam" id="PF00704">
    <property type="entry name" value="Glyco_hydro_18"/>
    <property type="match status" value="1"/>
</dbReference>
<dbReference type="GO" id="GO:0003677">
    <property type="term" value="F:DNA binding"/>
    <property type="evidence" value="ECO:0007669"/>
    <property type="project" value="UniProtKB-KW"/>
</dbReference>
<keyword evidence="8" id="KW-1185">Reference proteome</keyword>
<dbReference type="InterPro" id="IPR017853">
    <property type="entry name" value="GH"/>
</dbReference>
<comment type="catalytic activity">
    <reaction evidence="1">
        <text>Random endo-hydrolysis of N-acetyl-beta-D-glucosaminide (1-&gt;4)-beta-linkages in chitin and chitodextrins.</text>
        <dbReference type="EC" id="3.2.1.14"/>
    </reaction>
</comment>
<dbReference type="PROSITE" id="PS51910">
    <property type="entry name" value="GH18_2"/>
    <property type="match status" value="1"/>
</dbReference>
<feature type="chain" id="PRO_5046287339" description="chitinase" evidence="5">
    <location>
        <begin position="24"/>
        <end position="738"/>
    </location>
</feature>
<dbReference type="SMART" id="SM00850">
    <property type="entry name" value="LytTR"/>
    <property type="match status" value="1"/>
</dbReference>
<keyword evidence="3" id="KW-0119">Carbohydrate metabolism</keyword>
<evidence type="ECO:0000313" key="8">
    <source>
        <dbReference type="Proteomes" id="UP000825679"/>
    </source>
</evidence>
<dbReference type="Gene3D" id="3.20.20.80">
    <property type="entry name" value="Glycosidases"/>
    <property type="match status" value="1"/>
</dbReference>
<dbReference type="InterPro" id="IPR007492">
    <property type="entry name" value="LytTR_DNA-bd_dom"/>
</dbReference>
<gene>
    <name evidence="7" type="ORF">K4H28_03660</name>
</gene>
<dbReference type="PANTHER" id="PTHR11177">
    <property type="entry name" value="CHITINASE"/>
    <property type="match status" value="1"/>
</dbReference>
<evidence type="ECO:0000256" key="2">
    <source>
        <dbReference type="ARBA" id="ARBA00012729"/>
    </source>
</evidence>
<dbReference type="PANTHER" id="PTHR11177:SF317">
    <property type="entry name" value="CHITINASE 12-RELATED"/>
    <property type="match status" value="1"/>
</dbReference>
<accession>A0ABX8ZBI8</accession>
<dbReference type="SMART" id="SM00636">
    <property type="entry name" value="Glyco_18"/>
    <property type="match status" value="1"/>
</dbReference>
<keyword evidence="7" id="KW-0238">DNA-binding</keyword>
<dbReference type="Gene3D" id="3.10.50.10">
    <property type="match status" value="1"/>
</dbReference>
<dbReference type="RefSeq" id="WP_221007054.1">
    <property type="nucleotide sequence ID" value="NZ_CP081150.1"/>
</dbReference>
<keyword evidence="5" id="KW-0732">Signal</keyword>
<evidence type="ECO:0000256" key="1">
    <source>
        <dbReference type="ARBA" id="ARBA00000822"/>
    </source>
</evidence>
<dbReference type="Gene3D" id="2.40.50.1020">
    <property type="entry name" value="LytTr DNA-binding domain"/>
    <property type="match status" value="1"/>
</dbReference>
<dbReference type="Pfam" id="PF04397">
    <property type="entry name" value="LytTR"/>
    <property type="match status" value="1"/>
</dbReference>
<evidence type="ECO:0000256" key="5">
    <source>
        <dbReference type="SAM" id="SignalP"/>
    </source>
</evidence>
<feature type="domain" description="GH18" evidence="6">
    <location>
        <begin position="25"/>
        <end position="389"/>
    </location>
</feature>